<dbReference type="EMBL" id="DS989845">
    <property type="protein sequence ID" value="EDX76863.1"/>
    <property type="molecule type" value="Genomic_DNA"/>
</dbReference>
<evidence type="ECO:0000256" key="4">
    <source>
        <dbReference type="ARBA" id="ARBA00022777"/>
    </source>
</evidence>
<keyword evidence="6" id="KW-0597">Phosphoprotein</keyword>
<feature type="domain" description="PAS" evidence="10">
    <location>
        <begin position="334"/>
        <end position="393"/>
    </location>
</feature>
<dbReference type="InterPro" id="IPR029016">
    <property type="entry name" value="GAF-like_dom_sf"/>
</dbReference>
<organism evidence="12 13">
    <name type="scientific">Coleofasciculus chthonoplastes PCC 7420</name>
    <dbReference type="NCBI Taxonomy" id="118168"/>
    <lineage>
        <taxon>Bacteria</taxon>
        <taxon>Bacillati</taxon>
        <taxon>Cyanobacteriota</taxon>
        <taxon>Cyanophyceae</taxon>
        <taxon>Coleofasciculales</taxon>
        <taxon>Coleofasciculaceae</taxon>
        <taxon>Coleofasciculus</taxon>
    </lineage>
</organism>
<dbReference type="InterPro" id="IPR003594">
    <property type="entry name" value="HATPase_dom"/>
</dbReference>
<reference evidence="12 13" key="1">
    <citation type="submission" date="2008-07" db="EMBL/GenBank/DDBJ databases">
        <authorList>
            <person name="Tandeau de Marsac N."/>
            <person name="Ferriera S."/>
            <person name="Johnson J."/>
            <person name="Kravitz S."/>
            <person name="Beeson K."/>
            <person name="Sutton G."/>
            <person name="Rogers Y.-H."/>
            <person name="Friedman R."/>
            <person name="Frazier M."/>
            <person name="Venter J.C."/>
        </authorList>
    </citation>
    <scope>NUCLEOTIDE SEQUENCE [LARGE SCALE GENOMIC DNA]</scope>
    <source>
        <strain evidence="12 13">PCC 7420</strain>
    </source>
</reference>
<dbReference type="PROSITE" id="PS50110">
    <property type="entry name" value="RESPONSE_REGULATORY"/>
    <property type="match status" value="1"/>
</dbReference>
<dbReference type="InterPro" id="IPR035965">
    <property type="entry name" value="PAS-like_dom_sf"/>
</dbReference>
<dbReference type="eggNOG" id="COG2203">
    <property type="taxonomic scope" value="Bacteria"/>
</dbReference>
<feature type="coiled-coil region" evidence="7">
    <location>
        <begin position="468"/>
        <end position="498"/>
    </location>
</feature>
<dbReference type="PANTHER" id="PTHR43065:SF50">
    <property type="entry name" value="HISTIDINE KINASE"/>
    <property type="match status" value="1"/>
</dbReference>
<dbReference type="InterPro" id="IPR011006">
    <property type="entry name" value="CheY-like_superfamily"/>
</dbReference>
<dbReference type="eggNOG" id="COG4191">
    <property type="taxonomic scope" value="Bacteria"/>
</dbReference>
<dbReference type="CDD" id="cd19920">
    <property type="entry name" value="REC_PA4781-like"/>
    <property type="match status" value="1"/>
</dbReference>
<dbReference type="InterPro" id="IPR003018">
    <property type="entry name" value="GAF"/>
</dbReference>
<dbReference type="HOGENOM" id="CLU_000445_114_72_3"/>
<dbReference type="Gene3D" id="3.30.565.10">
    <property type="entry name" value="Histidine kinase-like ATPase, C-terminal domain"/>
    <property type="match status" value="1"/>
</dbReference>
<evidence type="ECO:0000313" key="13">
    <source>
        <dbReference type="Proteomes" id="UP000003835"/>
    </source>
</evidence>
<feature type="domain" description="PAC" evidence="11">
    <location>
        <begin position="413"/>
        <end position="466"/>
    </location>
</feature>
<feature type="domain" description="Histidine kinase" evidence="8">
    <location>
        <begin position="507"/>
        <end position="760"/>
    </location>
</feature>
<dbReference type="PANTHER" id="PTHR43065">
    <property type="entry name" value="SENSOR HISTIDINE KINASE"/>
    <property type="match status" value="1"/>
</dbReference>
<proteinExistence type="predicted"/>
<evidence type="ECO:0000256" key="3">
    <source>
        <dbReference type="ARBA" id="ARBA00022679"/>
    </source>
</evidence>
<dbReference type="eggNOG" id="COG3437">
    <property type="taxonomic scope" value="Bacteria"/>
</dbReference>
<dbReference type="STRING" id="118168.MC7420_1866"/>
<dbReference type="SUPFAM" id="SSF52172">
    <property type="entry name" value="CheY-like"/>
    <property type="match status" value="1"/>
</dbReference>
<comment type="catalytic activity">
    <reaction evidence="1">
        <text>ATP + protein L-histidine = ADP + protein N-phospho-L-histidine.</text>
        <dbReference type="EC" id="2.7.13.3"/>
    </reaction>
</comment>
<dbReference type="InterPro" id="IPR001610">
    <property type="entry name" value="PAC"/>
</dbReference>
<protein>
    <recommendedName>
        <fullName evidence="2">histidine kinase</fullName>
        <ecNumber evidence="2">2.7.13.3</ecNumber>
    </recommendedName>
</protein>
<dbReference type="OrthoDB" id="5401154at2"/>
<dbReference type="Pfam" id="PF02518">
    <property type="entry name" value="HATPase_c"/>
    <property type="match status" value="1"/>
</dbReference>
<dbReference type="InterPro" id="IPR000700">
    <property type="entry name" value="PAS-assoc_C"/>
</dbReference>
<evidence type="ECO:0000256" key="6">
    <source>
        <dbReference type="PROSITE-ProRule" id="PRU00169"/>
    </source>
</evidence>
<dbReference type="SMART" id="SM00387">
    <property type="entry name" value="HATPase_c"/>
    <property type="match status" value="1"/>
</dbReference>
<dbReference type="InterPro" id="IPR013655">
    <property type="entry name" value="PAS_fold_3"/>
</dbReference>
<dbReference type="InterPro" id="IPR000014">
    <property type="entry name" value="PAS"/>
</dbReference>
<dbReference type="RefSeq" id="WP_006099821.1">
    <property type="nucleotide sequence ID" value="NZ_DS989845.1"/>
</dbReference>
<dbReference type="SMART" id="SM00091">
    <property type="entry name" value="PAS"/>
    <property type="match status" value="1"/>
</dbReference>
<dbReference type="GO" id="GO:0000155">
    <property type="term" value="F:phosphorelay sensor kinase activity"/>
    <property type="evidence" value="ECO:0007669"/>
    <property type="project" value="InterPro"/>
</dbReference>
<dbReference type="InterPro" id="IPR001789">
    <property type="entry name" value="Sig_transdc_resp-reg_receiver"/>
</dbReference>
<sequence>MTINATSQYFPRQVKILLIDDRVENLKPISDCLQNTGYEVRIAKSGIKGLKLLEQLTPDLIILDVIMPEMDGFETCRHLKTWEKTKDIPVIFMTAAMDTSNSEAKVKGLSLGAVDYITKPIQVDEVLARIKTHLHLRFLTLQLQQQNIRLQQEIRDRQQAEAALAAQTRRLALRSDIGLALSQETELSAMLFRCTQALVEHLDIKFAQIWTLNSQDNILELQASAGLYTHTDGTHAQVSVGDSIIGYIASQRQPYLSNDIANDPNISDPEWARREGTVSFAGYPLIVEAELVGVMVLFSRHPFSQTTLDTLASITNEIAVGIERQQLEQALQESQRWLKAINEANPNIIYVHDWVERRNVYTNREIYEILGYTPAEIQDMGNQVLSMLMHPDDLDIIWDHQRRIKYAQIGDVFELEYRMRHKNGEWRWLFSQETVFKQNTDGTTRQTLGAAIDISDRKQIELALRQSETRERQKAQALQATLKKLKRTQAQLIQTEKMSSLGRIVGGIAHEINNPANFIYGNITYARAYFQDLLKLVQLYQKTYPEPTAEIHQLSKEIDLEFLVEDWHKLIQSMEIGIVRIEKIVRSLKSFAKLDEAHLKPVDIHECIDNTLFILQSRLRSEGNRPEIKVIKHYGQLPPVTCYASLLNQVFFNLFDNAIEALDYQPVTRSITIKTELSTPNSTLPQSIIIQIKDNGIGMSDKVRQHIFEPFFTTKPVGKGTGLGLAVSHQIVVEKHKGEISCSSALGQGSEFIIKIPRILTTKKDTLVQSVNRHLINTF</sequence>
<dbReference type="Proteomes" id="UP000003835">
    <property type="component" value="Unassembled WGS sequence"/>
</dbReference>
<dbReference type="SUPFAM" id="SSF47384">
    <property type="entry name" value="Homodimeric domain of signal transducing histidine kinase"/>
    <property type="match status" value="1"/>
</dbReference>
<evidence type="ECO:0000256" key="7">
    <source>
        <dbReference type="SAM" id="Coils"/>
    </source>
</evidence>
<dbReference type="Gene3D" id="3.30.450.40">
    <property type="match status" value="1"/>
</dbReference>
<keyword evidence="7" id="KW-0175">Coiled coil</keyword>
<dbReference type="Gene3D" id="3.40.50.2300">
    <property type="match status" value="1"/>
</dbReference>
<evidence type="ECO:0000259" key="8">
    <source>
        <dbReference type="PROSITE" id="PS50109"/>
    </source>
</evidence>
<dbReference type="CDD" id="cd00130">
    <property type="entry name" value="PAS"/>
    <property type="match status" value="1"/>
</dbReference>
<feature type="modified residue" description="4-aspartylphosphate" evidence="6">
    <location>
        <position position="64"/>
    </location>
</feature>
<dbReference type="InterPro" id="IPR036890">
    <property type="entry name" value="HATPase_C_sf"/>
</dbReference>
<accession>B4VM89</accession>
<dbReference type="PROSITE" id="PS50112">
    <property type="entry name" value="PAS"/>
    <property type="match status" value="1"/>
</dbReference>
<gene>
    <name evidence="12" type="ORF">MC7420_1866</name>
</gene>
<name>B4VM89_9CYAN</name>
<evidence type="ECO:0000259" key="9">
    <source>
        <dbReference type="PROSITE" id="PS50110"/>
    </source>
</evidence>
<keyword evidence="4" id="KW-0418">Kinase</keyword>
<dbReference type="Gene3D" id="3.30.450.20">
    <property type="entry name" value="PAS domain"/>
    <property type="match status" value="1"/>
</dbReference>
<evidence type="ECO:0000256" key="1">
    <source>
        <dbReference type="ARBA" id="ARBA00000085"/>
    </source>
</evidence>
<dbReference type="SMART" id="SM00448">
    <property type="entry name" value="REC"/>
    <property type="match status" value="1"/>
</dbReference>
<evidence type="ECO:0000256" key="5">
    <source>
        <dbReference type="ARBA" id="ARBA00023012"/>
    </source>
</evidence>
<dbReference type="Pfam" id="PF00072">
    <property type="entry name" value="Response_reg"/>
    <property type="match status" value="1"/>
</dbReference>
<dbReference type="NCBIfam" id="TIGR00229">
    <property type="entry name" value="sensory_box"/>
    <property type="match status" value="1"/>
</dbReference>
<dbReference type="InterPro" id="IPR036097">
    <property type="entry name" value="HisK_dim/P_sf"/>
</dbReference>
<dbReference type="Gene3D" id="1.10.287.130">
    <property type="match status" value="1"/>
</dbReference>
<dbReference type="PROSITE" id="PS50109">
    <property type="entry name" value="HIS_KIN"/>
    <property type="match status" value="1"/>
</dbReference>
<dbReference type="PRINTS" id="PR00344">
    <property type="entry name" value="BCTRLSENSOR"/>
</dbReference>
<dbReference type="PROSITE" id="PS50113">
    <property type="entry name" value="PAC"/>
    <property type="match status" value="1"/>
</dbReference>
<keyword evidence="5" id="KW-0902">Two-component regulatory system</keyword>
<evidence type="ECO:0000259" key="10">
    <source>
        <dbReference type="PROSITE" id="PS50112"/>
    </source>
</evidence>
<dbReference type="Pfam" id="PF13185">
    <property type="entry name" value="GAF_2"/>
    <property type="match status" value="1"/>
</dbReference>
<dbReference type="InterPro" id="IPR004358">
    <property type="entry name" value="Sig_transdc_His_kin-like_C"/>
</dbReference>
<dbReference type="SUPFAM" id="SSF55785">
    <property type="entry name" value="PYP-like sensor domain (PAS domain)"/>
    <property type="match status" value="1"/>
</dbReference>
<dbReference type="EC" id="2.7.13.3" evidence="2"/>
<feature type="coiled-coil region" evidence="7">
    <location>
        <begin position="143"/>
        <end position="170"/>
    </location>
</feature>
<keyword evidence="13" id="KW-1185">Reference proteome</keyword>
<dbReference type="SMART" id="SM00065">
    <property type="entry name" value="GAF"/>
    <property type="match status" value="1"/>
</dbReference>
<evidence type="ECO:0000256" key="2">
    <source>
        <dbReference type="ARBA" id="ARBA00012438"/>
    </source>
</evidence>
<evidence type="ECO:0000259" key="11">
    <source>
        <dbReference type="PROSITE" id="PS50113"/>
    </source>
</evidence>
<dbReference type="AlphaFoldDB" id="B4VM89"/>
<dbReference type="SUPFAM" id="SSF55781">
    <property type="entry name" value="GAF domain-like"/>
    <property type="match status" value="1"/>
</dbReference>
<feature type="domain" description="Response regulatory" evidence="9">
    <location>
        <begin position="15"/>
        <end position="134"/>
    </location>
</feature>
<evidence type="ECO:0000313" key="12">
    <source>
        <dbReference type="EMBL" id="EDX76863.1"/>
    </source>
</evidence>
<dbReference type="SUPFAM" id="SSF55874">
    <property type="entry name" value="ATPase domain of HSP90 chaperone/DNA topoisomerase II/histidine kinase"/>
    <property type="match status" value="1"/>
</dbReference>
<dbReference type="SMART" id="SM00086">
    <property type="entry name" value="PAC"/>
    <property type="match status" value="1"/>
</dbReference>
<dbReference type="InterPro" id="IPR005467">
    <property type="entry name" value="His_kinase_dom"/>
</dbReference>
<keyword evidence="3" id="KW-0808">Transferase</keyword>
<dbReference type="Pfam" id="PF08447">
    <property type="entry name" value="PAS_3"/>
    <property type="match status" value="1"/>
</dbReference>